<dbReference type="Gene3D" id="1.25.10.10">
    <property type="entry name" value="Leucine-rich Repeat Variant"/>
    <property type="match status" value="1"/>
</dbReference>
<reference evidence="1 2" key="1">
    <citation type="journal article" date="2023" name="Nat. Commun.">
        <title>Origin of minicircular mitochondrial genomes in red algae.</title>
        <authorList>
            <person name="Lee Y."/>
            <person name="Cho C.H."/>
            <person name="Lee Y.M."/>
            <person name="Park S.I."/>
            <person name="Yang J.H."/>
            <person name="West J.A."/>
            <person name="Bhattacharya D."/>
            <person name="Yoon H.S."/>
        </authorList>
    </citation>
    <scope>NUCLEOTIDE SEQUENCE [LARGE SCALE GENOMIC DNA]</scope>
    <source>
        <strain evidence="1 2">CCMP1338</strain>
        <tissue evidence="1">Whole cell</tissue>
    </source>
</reference>
<dbReference type="InterPro" id="IPR016024">
    <property type="entry name" value="ARM-type_fold"/>
</dbReference>
<dbReference type="EMBL" id="JAMWBK010000002">
    <property type="protein sequence ID" value="KAJ8908209.1"/>
    <property type="molecule type" value="Genomic_DNA"/>
</dbReference>
<dbReference type="InterPro" id="IPR011989">
    <property type="entry name" value="ARM-like"/>
</dbReference>
<dbReference type="SUPFAM" id="SSF48371">
    <property type="entry name" value="ARM repeat"/>
    <property type="match status" value="1"/>
</dbReference>
<evidence type="ECO:0000313" key="1">
    <source>
        <dbReference type="EMBL" id="KAJ8908209.1"/>
    </source>
</evidence>
<proteinExistence type="predicted"/>
<comment type="caution">
    <text evidence="1">The sequence shown here is derived from an EMBL/GenBank/DDBJ whole genome shotgun (WGS) entry which is preliminary data.</text>
</comment>
<evidence type="ECO:0000313" key="2">
    <source>
        <dbReference type="Proteomes" id="UP001157974"/>
    </source>
</evidence>
<dbReference type="Proteomes" id="UP001157974">
    <property type="component" value="Unassembled WGS sequence"/>
</dbReference>
<organism evidence="1 2">
    <name type="scientific">Rhodosorus marinus</name>
    <dbReference type="NCBI Taxonomy" id="101924"/>
    <lineage>
        <taxon>Eukaryota</taxon>
        <taxon>Rhodophyta</taxon>
        <taxon>Stylonematophyceae</taxon>
        <taxon>Stylonematales</taxon>
        <taxon>Stylonemataceae</taxon>
        <taxon>Rhodosorus</taxon>
    </lineage>
</organism>
<dbReference type="AlphaFoldDB" id="A0AAV8V037"/>
<name>A0AAV8V037_9RHOD</name>
<protein>
    <recommendedName>
        <fullName evidence="3">Phycocyanin alpha phycocyanobilin lyase</fullName>
    </recommendedName>
</protein>
<gene>
    <name evidence="1" type="ORF">NDN08_008301</name>
</gene>
<sequence length="563" mass="63164">MAWVGFVSGFGVKAKRVVGERCAGRRREFICLAESGGQAAPAFQRTEDTFQQDAGKDLFFPGLDEEKAIELIGTGSTDMEDPSERYIAAERLKFYPSQASTDALLKCVNDKSSTELYDLIARRKSIESLGHFKGEFSREEVIETLVSSLQSSDPYEAEVAVWALSKLGAKAPDVIDAVDAILDRDDVNKRVVIQSLAQMDSKKSVDKIRRYLDDEDLATRCSAIGAIYSLSGNDDVMAGIFDVLKSNDLNQRRAAIEDITRAKYLPALDRVIETANSLVLKSRAVREMVGAENRREDLEWNDDLAKKLDILIWDNPRSINLLGTVADTSKARSVQRCVNRLYNNDALQSYLGAKVLLEDHRDNDEAGAQVLDRFNSMEYFDYFAAYHVFKALGWLSYKPSEGLLLDNFRTLPPRFFNHKAGACLSLCKIGSESALDDFLKIGKETNIWELKYACLIAAERLGDNRLRREFQDDSDWLIRSRAQTELGFEHLTFILMSELKDLKLFLTGTNVQTPAVDTIGTTYALLSKQPSRANLELPFPPRMYDQGVGTGYHQSNEIRVSAD</sequence>
<dbReference type="Pfam" id="PF13646">
    <property type="entry name" value="HEAT_2"/>
    <property type="match status" value="1"/>
</dbReference>
<accession>A0AAV8V037</accession>
<evidence type="ECO:0008006" key="3">
    <source>
        <dbReference type="Google" id="ProtNLM"/>
    </source>
</evidence>
<keyword evidence="2" id="KW-1185">Reference proteome</keyword>